<evidence type="ECO:0000256" key="4">
    <source>
        <dbReference type="ARBA" id="ARBA00022946"/>
    </source>
</evidence>
<keyword evidence="11" id="KW-1185">Reference proteome</keyword>
<evidence type="ECO:0000313" key="10">
    <source>
        <dbReference type="EMBL" id="WFD03771.1"/>
    </source>
</evidence>
<gene>
    <name evidence="10" type="ORF">MOBT1_002465</name>
</gene>
<dbReference type="GO" id="GO:0005743">
    <property type="term" value="C:mitochondrial inner membrane"/>
    <property type="evidence" value="ECO:0007669"/>
    <property type="project" value="TreeGrafter"/>
</dbReference>
<organism evidence="10 11">
    <name type="scientific">Malassezia obtusa</name>
    <dbReference type="NCBI Taxonomy" id="76774"/>
    <lineage>
        <taxon>Eukaryota</taxon>
        <taxon>Fungi</taxon>
        <taxon>Dikarya</taxon>
        <taxon>Basidiomycota</taxon>
        <taxon>Ustilaginomycotina</taxon>
        <taxon>Malasseziomycetes</taxon>
        <taxon>Malasseziales</taxon>
        <taxon>Malasseziaceae</taxon>
        <taxon>Malassezia</taxon>
    </lineage>
</organism>
<reference evidence="10" key="1">
    <citation type="submission" date="2023-03" db="EMBL/GenBank/DDBJ databases">
        <title>Mating type loci evolution in Malassezia.</title>
        <authorList>
            <person name="Coelho M.A."/>
        </authorList>
    </citation>
    <scope>NUCLEOTIDE SEQUENCE</scope>
    <source>
        <strain evidence="10">CBS 7876</strain>
    </source>
</reference>
<name>A0AAF0IX67_9BASI</name>
<proteinExistence type="inferred from homology"/>
<dbReference type="Pfam" id="PF09803">
    <property type="entry name" value="Pet100"/>
    <property type="match status" value="1"/>
</dbReference>
<comment type="subcellular location">
    <subcellularLocation>
        <location evidence="1">Membrane</location>
        <topology evidence="1">Single-pass membrane protein</topology>
    </subcellularLocation>
    <subcellularLocation>
        <location evidence="2">Mitochondrion membrane</location>
    </subcellularLocation>
</comment>
<protein>
    <submittedName>
        <fullName evidence="10">Uncharacterized protein</fullName>
    </submittedName>
</protein>
<evidence type="ECO:0000256" key="1">
    <source>
        <dbReference type="ARBA" id="ARBA00004167"/>
    </source>
</evidence>
<evidence type="ECO:0000256" key="7">
    <source>
        <dbReference type="ARBA" id="ARBA00023136"/>
    </source>
</evidence>
<evidence type="ECO:0000256" key="8">
    <source>
        <dbReference type="ARBA" id="ARBA00038077"/>
    </source>
</evidence>
<dbReference type="GO" id="GO:0051082">
    <property type="term" value="F:unfolded protein binding"/>
    <property type="evidence" value="ECO:0007669"/>
    <property type="project" value="TreeGrafter"/>
</dbReference>
<evidence type="ECO:0000256" key="9">
    <source>
        <dbReference type="SAM" id="Phobius"/>
    </source>
</evidence>
<evidence type="ECO:0000256" key="2">
    <source>
        <dbReference type="ARBA" id="ARBA00004325"/>
    </source>
</evidence>
<dbReference type="PANTHER" id="PTHR33968">
    <property type="entry name" value="PROTEIN PET100 HOMOLOG, MITOCHONDRIAL"/>
    <property type="match status" value="1"/>
</dbReference>
<comment type="similarity">
    <text evidence="8">Belongs to the PET100 family.</text>
</comment>
<keyword evidence="6" id="KW-0496">Mitochondrion</keyword>
<dbReference type="InterPro" id="IPR018625">
    <property type="entry name" value="Pet100"/>
</dbReference>
<dbReference type="GO" id="GO:0033617">
    <property type="term" value="P:mitochondrial respiratory chain complex IV assembly"/>
    <property type="evidence" value="ECO:0007669"/>
    <property type="project" value="InterPro"/>
</dbReference>
<dbReference type="AlphaFoldDB" id="A0AAF0IX67"/>
<evidence type="ECO:0000256" key="5">
    <source>
        <dbReference type="ARBA" id="ARBA00022989"/>
    </source>
</evidence>
<evidence type="ECO:0000313" key="11">
    <source>
        <dbReference type="Proteomes" id="UP001214603"/>
    </source>
</evidence>
<keyword evidence="7 9" id="KW-0472">Membrane</keyword>
<keyword evidence="4" id="KW-0809">Transit peptide</keyword>
<dbReference type="PANTHER" id="PTHR33968:SF1">
    <property type="entry name" value="PROTEIN PET100 HOMOLOG, MITOCHONDRIAL"/>
    <property type="match status" value="1"/>
</dbReference>
<sequence length="100" mass="11556">MAGHNLEVFRFGFYLAFPLVFMLYFGDPAWYDKHVLPVRRALTQIRDRFVPPDTGFRHPRTAEELREIRHSSDAQPSAASARPVTAELAAWRATDKDRLI</sequence>
<keyword evidence="5 9" id="KW-1133">Transmembrane helix</keyword>
<accession>A0AAF0IX67</accession>
<dbReference type="EMBL" id="CP119938">
    <property type="protein sequence ID" value="WFD03771.1"/>
    <property type="molecule type" value="Genomic_DNA"/>
</dbReference>
<feature type="transmembrane region" description="Helical" evidence="9">
    <location>
        <begin position="12"/>
        <end position="31"/>
    </location>
</feature>
<keyword evidence="3 9" id="KW-0812">Transmembrane</keyword>
<dbReference type="Proteomes" id="UP001214603">
    <property type="component" value="Chromosome 5"/>
</dbReference>
<evidence type="ECO:0000256" key="6">
    <source>
        <dbReference type="ARBA" id="ARBA00023128"/>
    </source>
</evidence>
<evidence type="ECO:0000256" key="3">
    <source>
        <dbReference type="ARBA" id="ARBA00022692"/>
    </source>
</evidence>